<comment type="caution">
    <text evidence="1">The sequence shown here is derived from an EMBL/GenBank/DDBJ whole genome shotgun (WGS) entry which is preliminary data.</text>
</comment>
<dbReference type="AlphaFoldDB" id="A0A8H7RR84"/>
<organism evidence="1 2">
    <name type="scientific">Mucor saturninus</name>
    <dbReference type="NCBI Taxonomy" id="64648"/>
    <lineage>
        <taxon>Eukaryota</taxon>
        <taxon>Fungi</taxon>
        <taxon>Fungi incertae sedis</taxon>
        <taxon>Mucoromycota</taxon>
        <taxon>Mucoromycotina</taxon>
        <taxon>Mucoromycetes</taxon>
        <taxon>Mucorales</taxon>
        <taxon>Mucorineae</taxon>
        <taxon>Mucoraceae</taxon>
        <taxon>Mucor</taxon>
    </lineage>
</organism>
<name>A0A8H7RR84_9FUNG</name>
<dbReference type="OrthoDB" id="2963168at2759"/>
<dbReference type="Proteomes" id="UP000603453">
    <property type="component" value="Unassembled WGS sequence"/>
</dbReference>
<dbReference type="PANTHER" id="PTHR14187">
    <property type="entry name" value="ALPHA KINASE/ELONGATION FACTOR 2 KINASE"/>
    <property type="match status" value="1"/>
</dbReference>
<protein>
    <submittedName>
        <fullName evidence="1">Uncharacterized protein</fullName>
    </submittedName>
</protein>
<dbReference type="PANTHER" id="PTHR14187:SF5">
    <property type="entry name" value="HEAT SHOCK 70 KDA PROTEIN 12A"/>
    <property type="match status" value="1"/>
</dbReference>
<evidence type="ECO:0000313" key="1">
    <source>
        <dbReference type="EMBL" id="KAG2214303.1"/>
    </source>
</evidence>
<reference evidence="1" key="1">
    <citation type="submission" date="2020-12" db="EMBL/GenBank/DDBJ databases">
        <title>Metabolic potential, ecology and presence of endohyphal bacteria is reflected in genomic diversity of Mucoromycotina.</title>
        <authorList>
            <person name="Muszewska A."/>
            <person name="Okrasinska A."/>
            <person name="Steczkiewicz K."/>
            <person name="Drgas O."/>
            <person name="Orlowska M."/>
            <person name="Perlinska-Lenart U."/>
            <person name="Aleksandrzak-Piekarczyk T."/>
            <person name="Szatraj K."/>
            <person name="Zielenkiewicz U."/>
            <person name="Pilsyk S."/>
            <person name="Malc E."/>
            <person name="Mieczkowski P."/>
            <person name="Kruszewska J.S."/>
            <person name="Biernat P."/>
            <person name="Pawlowska J."/>
        </authorList>
    </citation>
    <scope>NUCLEOTIDE SEQUENCE</scope>
    <source>
        <strain evidence="1">WA0000017839</strain>
    </source>
</reference>
<sequence>MNHVGVNAFYLSYRAIADDVALICAPARGEIAIVRGAVLMGLEPHFVKQRVIRRTYGYECSLKFDENLDPERLRTVDQNGEAYCNNRFKSYALKGEIYAYDGNPDELPRYTTDNAVKKVRNFEIKLINLPGKGPSDIVVFDVKFYLYQTEIKLEVEIKNIKVIYTGSYEKGE</sequence>
<gene>
    <name evidence="1" type="ORF">INT47_000859</name>
</gene>
<keyword evidence="2" id="KW-1185">Reference proteome</keyword>
<proteinExistence type="predicted"/>
<accession>A0A8H7RR84</accession>
<dbReference type="EMBL" id="JAEPRD010000001">
    <property type="protein sequence ID" value="KAG2214303.1"/>
    <property type="molecule type" value="Genomic_DNA"/>
</dbReference>
<evidence type="ECO:0000313" key="2">
    <source>
        <dbReference type="Proteomes" id="UP000603453"/>
    </source>
</evidence>